<dbReference type="InterPro" id="IPR029068">
    <property type="entry name" value="Glyas_Bleomycin-R_OHBP_Dase"/>
</dbReference>
<dbReference type="AlphaFoldDB" id="A0A364Y6X6"/>
<dbReference type="SUPFAM" id="SSF54593">
    <property type="entry name" value="Glyoxalase/Bleomycin resistance protein/Dihydroxybiphenyl dioxygenase"/>
    <property type="match status" value="1"/>
</dbReference>
<dbReference type="InterPro" id="IPR037523">
    <property type="entry name" value="VOC_core"/>
</dbReference>
<evidence type="ECO:0000259" key="1">
    <source>
        <dbReference type="PROSITE" id="PS51819"/>
    </source>
</evidence>
<accession>A0A364Y6X6</accession>
<dbReference type="Pfam" id="PF00903">
    <property type="entry name" value="Glyoxalase"/>
    <property type="match status" value="1"/>
</dbReference>
<dbReference type="PANTHER" id="PTHR33993:SF14">
    <property type="entry name" value="GB|AAF24581.1"/>
    <property type="match status" value="1"/>
</dbReference>
<evidence type="ECO:0000313" key="3">
    <source>
        <dbReference type="Proteomes" id="UP000251889"/>
    </source>
</evidence>
<dbReference type="PANTHER" id="PTHR33993">
    <property type="entry name" value="GLYOXALASE-RELATED"/>
    <property type="match status" value="1"/>
</dbReference>
<name>A0A364Y6X6_9BACT</name>
<proteinExistence type="predicted"/>
<dbReference type="InterPro" id="IPR004360">
    <property type="entry name" value="Glyas_Fos-R_dOase_dom"/>
</dbReference>
<evidence type="ECO:0000313" key="2">
    <source>
        <dbReference type="EMBL" id="RAW02856.1"/>
    </source>
</evidence>
<dbReference type="PROSITE" id="PS51819">
    <property type="entry name" value="VOC"/>
    <property type="match status" value="1"/>
</dbReference>
<dbReference type="InterPro" id="IPR052164">
    <property type="entry name" value="Anthracycline_SecMetBiosynth"/>
</dbReference>
<dbReference type="RefSeq" id="WP_112745071.1">
    <property type="nucleotide sequence ID" value="NZ_QMFY01000001.1"/>
</dbReference>
<dbReference type="OrthoDB" id="9793039at2"/>
<dbReference type="EMBL" id="QMFY01000001">
    <property type="protein sequence ID" value="RAW02856.1"/>
    <property type="molecule type" value="Genomic_DNA"/>
</dbReference>
<comment type="caution">
    <text evidence="2">The sequence shown here is derived from an EMBL/GenBank/DDBJ whole genome shotgun (WGS) entry which is preliminary data.</text>
</comment>
<reference evidence="2 3" key="1">
    <citation type="submission" date="2018-06" db="EMBL/GenBank/DDBJ databases">
        <title>Chryseolinea flavus sp. nov., a member of the phylum Bacteroidetes isolated from soil.</title>
        <authorList>
            <person name="Li Y."/>
            <person name="Wang J."/>
        </authorList>
    </citation>
    <scope>NUCLEOTIDE SEQUENCE [LARGE SCALE GENOMIC DNA]</scope>
    <source>
        <strain evidence="2 3">SDU1-6</strain>
    </source>
</reference>
<sequence>MSENVKKYNVGAIVSADITVPNAGELKDFYTQVIGWTPGELKMGEQQSYVDYIMKDSAGSWVAGVCHAQGGNMGIPPQWIVYINVDSVKDSVEKCKRLGGKIIKEVFDANGNHVYAMLQDPVGAVIAVTHVVQ</sequence>
<organism evidence="2 3">
    <name type="scientific">Pseudochryseolinea flava</name>
    <dbReference type="NCBI Taxonomy" id="2059302"/>
    <lineage>
        <taxon>Bacteria</taxon>
        <taxon>Pseudomonadati</taxon>
        <taxon>Bacteroidota</taxon>
        <taxon>Cytophagia</taxon>
        <taxon>Cytophagales</taxon>
        <taxon>Fulvivirgaceae</taxon>
        <taxon>Pseudochryseolinea</taxon>
    </lineage>
</organism>
<dbReference type="Proteomes" id="UP000251889">
    <property type="component" value="Unassembled WGS sequence"/>
</dbReference>
<feature type="domain" description="VOC" evidence="1">
    <location>
        <begin position="12"/>
        <end position="131"/>
    </location>
</feature>
<protein>
    <submittedName>
        <fullName evidence="2">VOC family protein</fullName>
    </submittedName>
</protein>
<gene>
    <name evidence="2" type="ORF">DQQ10_01740</name>
</gene>
<dbReference type="Gene3D" id="3.10.180.10">
    <property type="entry name" value="2,3-Dihydroxybiphenyl 1,2-Dioxygenase, domain 1"/>
    <property type="match status" value="1"/>
</dbReference>
<keyword evidence="3" id="KW-1185">Reference proteome</keyword>